<feature type="compositionally biased region" description="Low complexity" evidence="1">
    <location>
        <begin position="658"/>
        <end position="667"/>
    </location>
</feature>
<feature type="compositionally biased region" description="Basic and acidic residues" evidence="1">
    <location>
        <begin position="1324"/>
        <end position="1357"/>
    </location>
</feature>
<feature type="compositionally biased region" description="Polar residues" evidence="1">
    <location>
        <begin position="1093"/>
        <end position="1102"/>
    </location>
</feature>
<feature type="region of interest" description="Disordered" evidence="1">
    <location>
        <begin position="1323"/>
        <end position="1357"/>
    </location>
</feature>
<feature type="compositionally biased region" description="Basic and acidic residues" evidence="1">
    <location>
        <begin position="718"/>
        <end position="735"/>
    </location>
</feature>
<feature type="compositionally biased region" description="Low complexity" evidence="1">
    <location>
        <begin position="1117"/>
        <end position="1128"/>
    </location>
</feature>
<feature type="region of interest" description="Disordered" evidence="1">
    <location>
        <begin position="1066"/>
        <end position="1227"/>
    </location>
</feature>
<dbReference type="EMBL" id="KN714690">
    <property type="protein sequence ID" value="KUI56538.1"/>
    <property type="molecule type" value="Genomic_DNA"/>
</dbReference>
<proteinExistence type="predicted"/>
<accession>A0A194UY09</accession>
<sequence length="1384" mass="152335">MAWDKCRHGADLQPWTLRRPKSGVDELDFVRPNSISSRISMKMDTEHPLSPIAEEGQSEISGAPLQVKVILRFLDPVVRSVYNRTYSSSPFLLATDRICRGLLRRIDHCSEELITRKDSAALSPTQCLRKGPKDLRFEMTFQVYRRGHSGIWAERSFKSYQKQPLTSDSAIDIIRSTHNIIGVFLKRHDDHFKWVDQPSQEYFPDKPATFKPSVTGPLNLACIPRSRFIESTQRWEAVPGYTLEFTIEGRDSLRRQPDFKRVLKVDSTQTAPLNLGLAEDLLWQAFRAVEEVLYSKKNAFDIEHASCEGFDGVPDLGCEHYVEKALKVELRSVNNLGPTYEHLYRNIQSRLRLFKHPSGQDCDEFIGMVRACFKQLRDRMDQKLGMLNDFDLRITELIGHGWHVKNPARFIIDGKQTYTRRSIEALLDRIRTGVGDVLRGHDVAIRMIAYKRGHLILDKALISRNHQSSPDNIPSHTPEHEQRLFVALLTARIQEDIDMICKDTCNLEDIPDVAWEPEHHVHLLTAESRPFTPRSMASQSSLYTAPGSPGLFTQPPMPPSVPSRKSSRVFPLVPTRYKDEEEQPNSATTSARDFAIGTDLGKDHHALGGAVNPDSSANARVPHFSLDNNREDSSHGKESFGLRPAPELKRSRDDADDSSSSILTYSSMPALTESETPSPGQSMLITPECVRTSPQSSSSAFFNDSDSSPLMMATSDTDSGHFPEPELLTESKADVPKSSTVPFGRPLTPLCEDVQDSASPSTPKAFRDSKLAETDSVTRASRQAQHAHKEGTGVQAAMTGDVTIGSALHDISGPDAEAADVDVAEATAPESTQDDLPTEGWLLHCEESGDEDDTSTIADPGEDNVIVGVEQCYPSEALKPGLEETLTERDSKTALCGEKTHVKTDQAKEIAKPEPEQVDQPALSQLGMAEDHIQPSEPTETPVSASMDAAGKEDACRTNATDLPKQDEVSRSKAEEDNYSNEPENFHHYCPLGISVSTEPDLRPTSVPEVSETGHTVLFPDSVIDARQDSETLESSASDKHMVLGQDEESASVTRLDVPTIVLSGPKACATEPEAASDFSDAIDDRDGAQIGPETTSWTPKQSTDLPDESLPDPSDDPVSVTDQVTTSAPTLPTETVALLDVTPSTSPTSTYPELENSCAQSSPISKLGTGVNQSRSSLASSSEWEDCVSERRRSIDSVDSSGLIPSEEDDEPHQPSASRRLGTPTAGLLGLHKPRWADFGIRSLLTGTHAFDKAATAPVPHSTRHKAQHEQLGFQDDKPEARVKTAHARPASSHRKLLHLTHKKSNSSVIFLGPHIKFLRPSSRKESKELKVRERTGPKGEESSKRAVAERKVDDDSAARFPRAMMLVAGVAVVSSAVTRQSA</sequence>
<feature type="compositionally biased region" description="Polar residues" evidence="1">
    <location>
        <begin position="775"/>
        <end position="784"/>
    </location>
</feature>
<evidence type="ECO:0008006" key="4">
    <source>
        <dbReference type="Google" id="ProtNLM"/>
    </source>
</evidence>
<evidence type="ECO:0000256" key="1">
    <source>
        <dbReference type="SAM" id="MobiDB-lite"/>
    </source>
</evidence>
<feature type="compositionally biased region" description="Acidic residues" evidence="1">
    <location>
        <begin position="1106"/>
        <end position="1116"/>
    </location>
</feature>
<organism evidence="2 3">
    <name type="scientific">Cytospora mali</name>
    <name type="common">Apple Valsa canker fungus</name>
    <name type="synonym">Valsa mali</name>
    <dbReference type="NCBI Taxonomy" id="578113"/>
    <lineage>
        <taxon>Eukaryota</taxon>
        <taxon>Fungi</taxon>
        <taxon>Dikarya</taxon>
        <taxon>Ascomycota</taxon>
        <taxon>Pezizomycotina</taxon>
        <taxon>Sordariomycetes</taxon>
        <taxon>Sordariomycetidae</taxon>
        <taxon>Diaporthales</taxon>
        <taxon>Cytosporaceae</taxon>
        <taxon>Cytospora</taxon>
    </lineage>
</organism>
<gene>
    <name evidence="2" type="ORF">VP1G_03923</name>
</gene>
<feature type="compositionally biased region" description="Basic and acidic residues" evidence="1">
    <location>
        <begin position="628"/>
        <end position="653"/>
    </location>
</feature>
<dbReference type="STRING" id="694573.A0A194UY09"/>
<evidence type="ECO:0000313" key="2">
    <source>
        <dbReference type="EMBL" id="KUI56538.1"/>
    </source>
</evidence>
<feature type="compositionally biased region" description="Polar residues" evidence="1">
    <location>
        <begin position="673"/>
        <end position="684"/>
    </location>
</feature>
<dbReference type="Proteomes" id="UP000078576">
    <property type="component" value="Unassembled WGS sequence"/>
</dbReference>
<reference evidence="3" key="1">
    <citation type="submission" date="2014-12" db="EMBL/GenBank/DDBJ databases">
        <title>Genome Sequence of Valsa Canker Pathogens Uncovers a Specific Adaption of Colonization on Woody Bark.</title>
        <authorList>
            <person name="Yin Z."/>
            <person name="Liu H."/>
            <person name="Gao X."/>
            <person name="Li Z."/>
            <person name="Song N."/>
            <person name="Ke X."/>
            <person name="Dai Q."/>
            <person name="Wu Y."/>
            <person name="Sun Y."/>
            <person name="Xu J.-R."/>
            <person name="Kang Z.K."/>
            <person name="Wang L."/>
            <person name="Huang L."/>
        </authorList>
    </citation>
    <scope>NUCLEOTIDE SEQUENCE [LARGE SCALE GENOMIC DNA]</scope>
    <source>
        <strain evidence="3">SXYL134</strain>
    </source>
</reference>
<feature type="compositionally biased region" description="Low complexity" evidence="1">
    <location>
        <begin position="693"/>
        <end position="709"/>
    </location>
</feature>
<feature type="compositionally biased region" description="Low complexity" evidence="1">
    <location>
        <begin position="1143"/>
        <end position="1153"/>
    </location>
</feature>
<evidence type="ECO:0000313" key="3">
    <source>
        <dbReference type="Proteomes" id="UP000078576"/>
    </source>
</evidence>
<feature type="region of interest" description="Disordered" evidence="1">
    <location>
        <begin position="605"/>
        <end position="839"/>
    </location>
</feature>
<feature type="region of interest" description="Disordered" evidence="1">
    <location>
        <begin position="535"/>
        <end position="569"/>
    </location>
</feature>
<name>A0A194UY09_CYTMA</name>
<keyword evidence="3" id="KW-1185">Reference proteome</keyword>
<dbReference type="OrthoDB" id="5144858at2759"/>
<protein>
    <recommendedName>
        <fullName evidence="4">Pt repeat family protein</fullName>
    </recommendedName>
</protein>
<feature type="compositionally biased region" description="Basic and acidic residues" evidence="1">
    <location>
        <begin position="886"/>
        <end position="915"/>
    </location>
</feature>
<feature type="region of interest" description="Disordered" evidence="1">
    <location>
        <begin position="880"/>
        <end position="1053"/>
    </location>
</feature>
<feature type="compositionally biased region" description="Basic and acidic residues" evidence="1">
    <location>
        <begin position="964"/>
        <end position="976"/>
    </location>
</feature>